<dbReference type="Pfam" id="PF02801">
    <property type="entry name" value="Ketoacyl-synt_C"/>
    <property type="match status" value="1"/>
</dbReference>
<reference evidence="16" key="2">
    <citation type="submission" date="2023-06" db="EMBL/GenBank/DDBJ databases">
        <authorList>
            <person name="Polev D.E."/>
            <person name="Saitova A.T."/>
            <person name="Bogumilchik E.A."/>
            <person name="Kokorina G.I."/>
            <person name="Voskresenskaia E.A."/>
        </authorList>
    </citation>
    <scope>NUCLEOTIDE SEQUENCE</scope>
    <source>
        <strain evidence="16">2145 StPb PI</strain>
    </source>
</reference>
<proteinExistence type="inferred from homology"/>
<dbReference type="FunFam" id="3.40.47.10:FF:000009">
    <property type="entry name" value="3-oxoacyl-[acyl-carrier-protein] synthase 2"/>
    <property type="match status" value="1"/>
</dbReference>
<evidence type="ECO:0000313" key="16">
    <source>
        <dbReference type="EMBL" id="MDN0085989.1"/>
    </source>
</evidence>
<evidence type="ECO:0000256" key="6">
    <source>
        <dbReference type="ARBA" id="ARBA00022679"/>
    </source>
</evidence>
<dbReference type="NCBIfam" id="NF004970">
    <property type="entry name" value="PRK06333.1"/>
    <property type="match status" value="1"/>
</dbReference>
<dbReference type="PANTHER" id="PTHR11712:SF321">
    <property type="entry name" value="3-OXOACYL-[ACYL-CARRIER-PROTEIN] SYNTHASE 2"/>
    <property type="match status" value="1"/>
</dbReference>
<dbReference type="InterPro" id="IPR016039">
    <property type="entry name" value="Thiolase-like"/>
</dbReference>
<dbReference type="EC" id="2.3.1.179" evidence="3 11"/>
<evidence type="ECO:0000256" key="5">
    <source>
        <dbReference type="ARBA" id="ARBA00022516"/>
    </source>
</evidence>
<protein>
    <recommendedName>
        <fullName evidence="4 11">3-oxoacyl-[acyl-carrier-protein] synthase 2</fullName>
        <ecNumber evidence="3 11">2.3.1.179</ecNumber>
    </recommendedName>
</protein>
<keyword evidence="6 11" id="KW-0808">Transferase</keyword>
<comment type="similarity">
    <text evidence="2 11 13">Belongs to the thiolase-like superfamily. Beta-ketoacyl-ACP synthases family.</text>
</comment>
<evidence type="ECO:0000256" key="8">
    <source>
        <dbReference type="ARBA" id="ARBA00023098"/>
    </source>
</evidence>
<feature type="active site" description="For beta-ketoacyl synthase activity" evidence="12">
    <location>
        <position position="173"/>
    </location>
</feature>
<reference evidence="15 17" key="1">
    <citation type="submission" date="2015-03" db="EMBL/GenBank/DDBJ databases">
        <authorList>
            <consortium name="Pathogen Informatics"/>
            <person name="Murphy D."/>
        </authorList>
    </citation>
    <scope>NUCLEOTIDE SEQUENCE [LARGE SCALE GENOMIC DNA]</scope>
    <source>
        <strain evidence="17">type strain: CIP110231</strain>
        <strain evidence="15">Type strain: CIP110231</strain>
    </source>
</reference>
<evidence type="ECO:0000256" key="4">
    <source>
        <dbReference type="ARBA" id="ARBA00014657"/>
    </source>
</evidence>
<dbReference type="SUPFAM" id="SSF53901">
    <property type="entry name" value="Thiolase-like"/>
    <property type="match status" value="2"/>
</dbReference>
<evidence type="ECO:0000256" key="9">
    <source>
        <dbReference type="ARBA" id="ARBA00023160"/>
    </source>
</evidence>
<evidence type="ECO:0000256" key="12">
    <source>
        <dbReference type="PIRSR" id="PIRSR000447-1"/>
    </source>
</evidence>
<dbReference type="AlphaFoldDB" id="A0AAW7K457"/>
<keyword evidence="9 11" id="KW-0275">Fatty acid biosynthesis</keyword>
<keyword evidence="5 11" id="KW-0444">Lipid biosynthesis</keyword>
<dbReference type="NCBIfam" id="NF005589">
    <property type="entry name" value="PRK07314.1"/>
    <property type="match status" value="1"/>
</dbReference>
<comment type="catalytic activity">
    <reaction evidence="11">
        <text>(9Z)-hexadecenoyl-[ACP] + malonyl-[ACP] + H(+) = 3-oxo-(11Z)-octadecenoyl-[ACP] + holo-[ACP] + CO2</text>
        <dbReference type="Rhea" id="RHEA:55040"/>
        <dbReference type="Rhea" id="RHEA-COMP:9623"/>
        <dbReference type="Rhea" id="RHEA-COMP:9685"/>
        <dbReference type="Rhea" id="RHEA-COMP:10800"/>
        <dbReference type="Rhea" id="RHEA-COMP:14074"/>
        <dbReference type="ChEBI" id="CHEBI:15378"/>
        <dbReference type="ChEBI" id="CHEBI:16526"/>
        <dbReference type="ChEBI" id="CHEBI:64479"/>
        <dbReference type="ChEBI" id="CHEBI:78449"/>
        <dbReference type="ChEBI" id="CHEBI:83989"/>
        <dbReference type="ChEBI" id="CHEBI:138538"/>
        <dbReference type="EC" id="2.3.1.179"/>
    </reaction>
</comment>
<evidence type="ECO:0000256" key="1">
    <source>
        <dbReference type="ARBA" id="ARBA00005194"/>
    </source>
</evidence>
<organism evidence="16 18">
    <name type="scientific">Yersinia nurmii</name>
    <dbReference type="NCBI Taxonomy" id="685706"/>
    <lineage>
        <taxon>Bacteria</taxon>
        <taxon>Pseudomonadati</taxon>
        <taxon>Pseudomonadota</taxon>
        <taxon>Gammaproteobacteria</taxon>
        <taxon>Enterobacterales</taxon>
        <taxon>Yersiniaceae</taxon>
        <taxon>Yersinia</taxon>
    </lineage>
</organism>
<dbReference type="InterPro" id="IPR020841">
    <property type="entry name" value="PKS_Beta-ketoAc_synthase_dom"/>
</dbReference>
<comment type="caution">
    <text evidence="16">The sequence shown here is derived from an EMBL/GenBank/DDBJ whole genome shotgun (WGS) entry which is preliminary data.</text>
</comment>
<keyword evidence="17" id="KW-1185">Reference proteome</keyword>
<dbReference type="PROSITE" id="PS52004">
    <property type="entry name" value="KS3_2"/>
    <property type="match status" value="1"/>
</dbReference>
<comment type="pathway">
    <text evidence="1 11">Lipid metabolism; fatty acid biosynthesis.</text>
</comment>
<evidence type="ECO:0000256" key="2">
    <source>
        <dbReference type="ARBA" id="ARBA00008467"/>
    </source>
</evidence>
<dbReference type="CDD" id="cd00834">
    <property type="entry name" value="KAS_I_II"/>
    <property type="match status" value="1"/>
</dbReference>
<gene>
    <name evidence="16" type="primary">fabF</name>
    <name evidence="15" type="synonym">fabF_4</name>
    <name evidence="15" type="ORF">ERS137967_00210</name>
    <name evidence="16" type="ORF">QVN42_01025</name>
</gene>
<dbReference type="InterPro" id="IPR018201">
    <property type="entry name" value="Ketoacyl_synth_AS"/>
</dbReference>
<dbReference type="InterPro" id="IPR000794">
    <property type="entry name" value="Beta-ketoacyl_synthase"/>
</dbReference>
<dbReference type="NCBIfam" id="TIGR03150">
    <property type="entry name" value="fabF"/>
    <property type="match status" value="1"/>
</dbReference>
<evidence type="ECO:0000256" key="3">
    <source>
        <dbReference type="ARBA" id="ARBA00012356"/>
    </source>
</evidence>
<dbReference type="Pfam" id="PF00109">
    <property type="entry name" value="ketoacyl-synt"/>
    <property type="match status" value="1"/>
</dbReference>
<dbReference type="RefSeq" id="WP_049596480.1">
    <property type="nucleotide sequence ID" value="NZ_CPYD01000001.1"/>
</dbReference>
<dbReference type="EMBL" id="JAUEHU010000001">
    <property type="protein sequence ID" value="MDN0085989.1"/>
    <property type="molecule type" value="Genomic_DNA"/>
</dbReference>
<dbReference type="InterPro" id="IPR014030">
    <property type="entry name" value="Ketoacyl_synth_N"/>
</dbReference>
<dbReference type="PANTHER" id="PTHR11712">
    <property type="entry name" value="POLYKETIDE SYNTHASE-RELATED"/>
    <property type="match status" value="1"/>
</dbReference>
<dbReference type="Proteomes" id="UP001167864">
    <property type="component" value="Unassembled WGS sequence"/>
</dbReference>
<dbReference type="PIRSF" id="PIRSF000447">
    <property type="entry name" value="KAS_II"/>
    <property type="match status" value="1"/>
</dbReference>
<dbReference type="GO" id="GO:0006633">
    <property type="term" value="P:fatty acid biosynthetic process"/>
    <property type="evidence" value="ECO:0007669"/>
    <property type="project" value="UniProtKB-UniRule"/>
</dbReference>
<keyword evidence="10 11" id="KW-0012">Acyltransferase</keyword>
<dbReference type="PROSITE" id="PS00606">
    <property type="entry name" value="KS3_1"/>
    <property type="match status" value="1"/>
</dbReference>
<evidence type="ECO:0000313" key="15">
    <source>
        <dbReference type="EMBL" id="CND88953.1"/>
    </source>
</evidence>
<evidence type="ECO:0000259" key="14">
    <source>
        <dbReference type="PROSITE" id="PS52004"/>
    </source>
</evidence>
<feature type="domain" description="Ketosynthase family 3 (KS3)" evidence="14">
    <location>
        <begin position="3"/>
        <end position="421"/>
    </location>
</feature>
<evidence type="ECO:0000256" key="13">
    <source>
        <dbReference type="RuleBase" id="RU003694"/>
    </source>
</evidence>
<dbReference type="Gene3D" id="3.40.47.10">
    <property type="match status" value="2"/>
</dbReference>
<evidence type="ECO:0000256" key="7">
    <source>
        <dbReference type="ARBA" id="ARBA00022832"/>
    </source>
</evidence>
<keyword evidence="7" id="KW-0276">Fatty acid metabolism</keyword>
<dbReference type="EMBL" id="CPYD01000001">
    <property type="protein sequence ID" value="CND88953.1"/>
    <property type="molecule type" value="Genomic_DNA"/>
</dbReference>
<dbReference type="GO" id="GO:0005829">
    <property type="term" value="C:cytosol"/>
    <property type="evidence" value="ECO:0007669"/>
    <property type="project" value="TreeGrafter"/>
</dbReference>
<name>A0AAW7K457_9GAMM</name>
<dbReference type="InterPro" id="IPR017568">
    <property type="entry name" value="3-oxoacyl-ACP_synth-2"/>
</dbReference>
<comment type="function">
    <text evidence="11">Involved in the type II fatty acid elongation cycle. Catalyzes the elongation of a wide range of acyl-ACP by the addition of two carbons from malonyl-ACP to an acyl acceptor. Can efficiently catalyze the conversion of palmitoleoyl-ACP (cis-hexadec-9-enoyl-ACP) to cis-vaccenoyl-ACP (cis-octadec-11-enoyl-ACP), an essential step in the thermal regulation of fatty acid composition.</text>
</comment>
<sequence length="424" mass="44118">MSMRRVVITGMGVVCPLGTGLEIVWRRLLAGQSGIRRLPDEIVGELVTKVGGQVPTLAEDPEGGFDPDRAVLPKDQKKMDRFIEFAIAAADEAIAHSGWQAIAEDQQERTATVIGSGIGGFPAIAHAVRTTDSRGPKRLSPFTIPSFLVNLAAGHVSIKHHFKGPIGAPVTACAAGVQAIGDAVRMIRNHEADVALCGGAEAAIDKVSLAGFAAARALSHGYNEYPKQASRPFDSARDGFVMGEGAGLLVVEELEHALARGATPLAEIVGYGTSADAYHMTSGAEDGDGAYRAMKIALRQAGVTPDQVQHLNAHATSTPVGDLGEINAIKHLFGTNSQLAVTSTKSATGHLLGGAGGLETVFTALALRDQIVPATLNLAHPDPASAGLDIVSGKARPHQMTYALSNGFGFGGVNASILLKRWQG</sequence>
<keyword evidence="8" id="KW-0443">Lipid metabolism</keyword>
<evidence type="ECO:0000256" key="10">
    <source>
        <dbReference type="ARBA" id="ARBA00023315"/>
    </source>
</evidence>
<dbReference type="GO" id="GO:0004315">
    <property type="term" value="F:3-oxoacyl-[acyl-carrier-protein] synthase activity"/>
    <property type="evidence" value="ECO:0007669"/>
    <property type="project" value="UniProtKB-UniRule"/>
</dbReference>
<dbReference type="SMART" id="SM00825">
    <property type="entry name" value="PKS_KS"/>
    <property type="match status" value="1"/>
</dbReference>
<dbReference type="Proteomes" id="UP000040578">
    <property type="component" value="Unassembled WGS sequence"/>
</dbReference>
<accession>A0AAW7K457</accession>
<dbReference type="InterPro" id="IPR014031">
    <property type="entry name" value="Ketoacyl_synth_C"/>
</dbReference>
<evidence type="ECO:0000313" key="18">
    <source>
        <dbReference type="Proteomes" id="UP001167864"/>
    </source>
</evidence>
<comment type="catalytic activity">
    <reaction evidence="11">
        <text>a fatty acyl-[ACP] + malonyl-[ACP] + H(+) = a 3-oxoacyl-[ACP] + holo-[ACP] + CO2</text>
        <dbReference type="Rhea" id="RHEA:22836"/>
        <dbReference type="Rhea" id="RHEA-COMP:9623"/>
        <dbReference type="Rhea" id="RHEA-COMP:9685"/>
        <dbReference type="Rhea" id="RHEA-COMP:9916"/>
        <dbReference type="Rhea" id="RHEA-COMP:14125"/>
        <dbReference type="ChEBI" id="CHEBI:15378"/>
        <dbReference type="ChEBI" id="CHEBI:16526"/>
        <dbReference type="ChEBI" id="CHEBI:64479"/>
        <dbReference type="ChEBI" id="CHEBI:78449"/>
        <dbReference type="ChEBI" id="CHEBI:78776"/>
        <dbReference type="ChEBI" id="CHEBI:138651"/>
    </reaction>
</comment>
<evidence type="ECO:0000313" key="17">
    <source>
        <dbReference type="Proteomes" id="UP000040578"/>
    </source>
</evidence>
<evidence type="ECO:0000256" key="11">
    <source>
        <dbReference type="PIRNR" id="PIRNR000447"/>
    </source>
</evidence>